<keyword evidence="3" id="KW-1185">Reference proteome</keyword>
<name>A0A8T2VD73_CERRI</name>
<dbReference type="Pfam" id="PF02458">
    <property type="entry name" value="Transferase"/>
    <property type="match status" value="1"/>
</dbReference>
<reference evidence="2" key="1">
    <citation type="submission" date="2021-08" db="EMBL/GenBank/DDBJ databases">
        <title>WGS assembly of Ceratopteris richardii.</title>
        <authorList>
            <person name="Marchant D.B."/>
            <person name="Chen G."/>
            <person name="Jenkins J."/>
            <person name="Shu S."/>
            <person name="Leebens-Mack J."/>
            <person name="Grimwood J."/>
            <person name="Schmutz J."/>
            <person name="Soltis P."/>
            <person name="Soltis D."/>
            <person name="Chen Z.-H."/>
        </authorList>
    </citation>
    <scope>NUCLEOTIDE SEQUENCE</scope>
    <source>
        <strain evidence="2">Whitten #5841</strain>
        <tissue evidence="2">Leaf</tissue>
    </source>
</reference>
<comment type="similarity">
    <text evidence="1">Belongs to the plant acyltransferase family.</text>
</comment>
<proteinExistence type="inferred from homology"/>
<dbReference type="Gene3D" id="3.30.559.10">
    <property type="entry name" value="Chloramphenicol acetyltransferase-like domain"/>
    <property type="match status" value="2"/>
</dbReference>
<dbReference type="PANTHER" id="PTHR31642:SF231">
    <property type="entry name" value="BAHD FAMILY ACYLTRANSFERASE, CLADE V"/>
    <property type="match status" value="1"/>
</dbReference>
<dbReference type="OrthoDB" id="1862401at2759"/>
<comment type="caution">
    <text evidence="2">The sequence shown here is derived from an EMBL/GenBank/DDBJ whole genome shotgun (WGS) entry which is preliminary data.</text>
</comment>
<dbReference type="GO" id="GO:0016747">
    <property type="term" value="F:acyltransferase activity, transferring groups other than amino-acyl groups"/>
    <property type="evidence" value="ECO:0007669"/>
    <property type="project" value="TreeGrafter"/>
</dbReference>
<gene>
    <name evidence="2" type="ORF">KP509_02G054600</name>
</gene>
<organism evidence="2 3">
    <name type="scientific">Ceratopteris richardii</name>
    <name type="common">Triangle waterfern</name>
    <dbReference type="NCBI Taxonomy" id="49495"/>
    <lineage>
        <taxon>Eukaryota</taxon>
        <taxon>Viridiplantae</taxon>
        <taxon>Streptophyta</taxon>
        <taxon>Embryophyta</taxon>
        <taxon>Tracheophyta</taxon>
        <taxon>Polypodiopsida</taxon>
        <taxon>Polypodiidae</taxon>
        <taxon>Polypodiales</taxon>
        <taxon>Pteridineae</taxon>
        <taxon>Pteridaceae</taxon>
        <taxon>Parkerioideae</taxon>
        <taxon>Ceratopteris</taxon>
    </lineage>
</organism>
<accession>A0A8T2VD73</accession>
<dbReference type="OMA" id="HANIAFK"/>
<protein>
    <submittedName>
        <fullName evidence="2">Uncharacterized protein</fullName>
    </submittedName>
</protein>
<dbReference type="Proteomes" id="UP000825935">
    <property type="component" value="Chromosome 2"/>
</dbReference>
<evidence type="ECO:0000313" key="2">
    <source>
        <dbReference type="EMBL" id="KAH7443896.1"/>
    </source>
</evidence>
<dbReference type="InterPro" id="IPR050317">
    <property type="entry name" value="Plant_Fungal_Acyltransferase"/>
</dbReference>
<evidence type="ECO:0000313" key="3">
    <source>
        <dbReference type="Proteomes" id="UP000825935"/>
    </source>
</evidence>
<sequence>MFDEYVSIALFYDVGKSRNGTAVRNGSHNAENGPASKLKAALEELLVHYPAAAGRVCYNEVEGRLEIQYYDGLPPTSRKIGRDDKAYECGGGVRFTIAHANIAFKELGDTSVPRPSLDLLYPPPSLGMRFAGENGDASVRYIPRPVMEIQVTTFTCGSFCLAHLSHHTLLDGDGGAAFLQNLCSIARGTGLIVRPDFSVSRRQIWQPRTRPSPSSDVIRFASIRFLPDRKLVEAQGFSTEDLPSGTATSFLFPYTALERLRHRASNFVTDRAKLCSRYQALVGLLWIAKAQSLVATENSAMTKDFKLRFPINLRNKGIPGLDRHYCGNSVFQLSIKGSLEELCETPLHGVVSKLRSVMKSMDYRECAQSLSDYIEMNMQDGLTPDMDRPCLAIVALFGLPFFDTDCGWGPPVSCDHPSKQLATRITILDHPAASSWNVLVVLNSHEERSAFVQQIQDYIIC</sequence>
<dbReference type="InterPro" id="IPR023213">
    <property type="entry name" value="CAT-like_dom_sf"/>
</dbReference>
<dbReference type="PANTHER" id="PTHR31642">
    <property type="entry name" value="TRICHOTHECENE 3-O-ACETYLTRANSFERASE"/>
    <property type="match status" value="1"/>
</dbReference>
<evidence type="ECO:0000256" key="1">
    <source>
        <dbReference type="ARBA" id="ARBA00009861"/>
    </source>
</evidence>
<dbReference type="AlphaFoldDB" id="A0A8T2VD73"/>
<dbReference type="EMBL" id="CM035407">
    <property type="protein sequence ID" value="KAH7443896.1"/>
    <property type="molecule type" value="Genomic_DNA"/>
</dbReference>